<feature type="non-terminal residue" evidence="2">
    <location>
        <position position="112"/>
    </location>
</feature>
<sequence length="112" mass="12800">MALVKKIKDRKVNIEFNKEFIKVINEKIKKQDTDFLANSLKELLPADSADIIENLSPENRSKLIELEGFNIDPEIFVELNESIQTEIFLLLSVESIASLLKKLESDNALKIL</sequence>
<feature type="domain" description="Magnesium transporter MgtE intracellular" evidence="1">
    <location>
        <begin position="45"/>
        <end position="112"/>
    </location>
</feature>
<dbReference type="EMBL" id="UINC01160833">
    <property type="protein sequence ID" value="SVD59694.1"/>
    <property type="molecule type" value="Genomic_DNA"/>
</dbReference>
<reference evidence="2" key="1">
    <citation type="submission" date="2018-05" db="EMBL/GenBank/DDBJ databases">
        <authorList>
            <person name="Lanie J.A."/>
            <person name="Ng W.-L."/>
            <person name="Kazmierczak K.M."/>
            <person name="Andrzejewski T.M."/>
            <person name="Davidsen T.M."/>
            <person name="Wayne K.J."/>
            <person name="Tettelin H."/>
            <person name="Glass J.I."/>
            <person name="Rusch D."/>
            <person name="Podicherti R."/>
            <person name="Tsui H.-C.T."/>
            <person name="Winkler M.E."/>
        </authorList>
    </citation>
    <scope>NUCLEOTIDE SEQUENCE</scope>
</reference>
<accession>A0A382WM68</accession>
<evidence type="ECO:0000259" key="1">
    <source>
        <dbReference type="Pfam" id="PF03448"/>
    </source>
</evidence>
<evidence type="ECO:0000313" key="2">
    <source>
        <dbReference type="EMBL" id="SVD59694.1"/>
    </source>
</evidence>
<proteinExistence type="predicted"/>
<organism evidence="2">
    <name type="scientific">marine metagenome</name>
    <dbReference type="NCBI Taxonomy" id="408172"/>
    <lineage>
        <taxon>unclassified sequences</taxon>
        <taxon>metagenomes</taxon>
        <taxon>ecological metagenomes</taxon>
    </lineage>
</organism>
<dbReference type="InterPro" id="IPR038076">
    <property type="entry name" value="MgtE_N_sf"/>
</dbReference>
<name>A0A382WM68_9ZZZZ</name>
<dbReference type="InterPro" id="IPR006668">
    <property type="entry name" value="Mg_transptr_MgtE_intracell_dom"/>
</dbReference>
<gene>
    <name evidence="2" type="ORF">METZ01_LOCUS412548</name>
</gene>
<dbReference type="Gene3D" id="1.25.60.10">
    <property type="entry name" value="MgtE N-terminal domain-like"/>
    <property type="match status" value="1"/>
</dbReference>
<dbReference type="SUPFAM" id="SSF158791">
    <property type="entry name" value="MgtE N-terminal domain-like"/>
    <property type="match status" value="1"/>
</dbReference>
<protein>
    <recommendedName>
        <fullName evidence="1">Magnesium transporter MgtE intracellular domain-containing protein</fullName>
    </recommendedName>
</protein>
<dbReference type="Pfam" id="PF03448">
    <property type="entry name" value="MgtE_N"/>
    <property type="match status" value="1"/>
</dbReference>
<dbReference type="AlphaFoldDB" id="A0A382WM68"/>